<evidence type="ECO:0000256" key="1">
    <source>
        <dbReference type="SAM" id="Phobius"/>
    </source>
</evidence>
<accession>A0A0A9D1J5</accession>
<keyword evidence="1" id="KW-0472">Membrane</keyword>
<dbReference type="EMBL" id="GBRH01218355">
    <property type="protein sequence ID" value="JAD79540.1"/>
    <property type="molecule type" value="Transcribed_RNA"/>
</dbReference>
<name>A0A0A9D1J5_ARUDO</name>
<reference evidence="2" key="2">
    <citation type="journal article" date="2015" name="Data Brief">
        <title>Shoot transcriptome of the giant reed, Arundo donax.</title>
        <authorList>
            <person name="Barrero R.A."/>
            <person name="Guerrero F.D."/>
            <person name="Moolhuijzen P."/>
            <person name="Goolsby J.A."/>
            <person name="Tidwell J."/>
            <person name="Bellgard S.E."/>
            <person name="Bellgard M.I."/>
        </authorList>
    </citation>
    <scope>NUCLEOTIDE SEQUENCE</scope>
    <source>
        <tissue evidence="2">Shoot tissue taken approximately 20 cm above the soil surface</tissue>
    </source>
</reference>
<proteinExistence type="predicted"/>
<reference evidence="2" key="1">
    <citation type="submission" date="2014-09" db="EMBL/GenBank/DDBJ databases">
        <authorList>
            <person name="Magalhaes I.L.F."/>
            <person name="Oliveira U."/>
            <person name="Santos F.R."/>
            <person name="Vidigal T.H.D.A."/>
            <person name="Brescovit A.D."/>
            <person name="Santos A.J."/>
        </authorList>
    </citation>
    <scope>NUCLEOTIDE SEQUENCE</scope>
    <source>
        <tissue evidence="2">Shoot tissue taken approximately 20 cm above the soil surface</tissue>
    </source>
</reference>
<sequence>MIIFGCQGALALLEYSMLPVQSLFPITVTFSLTIALLLKRKLRLLDFNGFTFTPFRQSRQHHRKLLLASLTPNITLRKCLGKGSPPSFMVDEVRRPGSRERGGRVWQRCALRCGVKSR</sequence>
<dbReference type="AlphaFoldDB" id="A0A0A9D1J5"/>
<protein>
    <submittedName>
        <fullName evidence="2">Uncharacterized protein</fullName>
    </submittedName>
</protein>
<organism evidence="2">
    <name type="scientific">Arundo donax</name>
    <name type="common">Giant reed</name>
    <name type="synonym">Donax arundinaceus</name>
    <dbReference type="NCBI Taxonomy" id="35708"/>
    <lineage>
        <taxon>Eukaryota</taxon>
        <taxon>Viridiplantae</taxon>
        <taxon>Streptophyta</taxon>
        <taxon>Embryophyta</taxon>
        <taxon>Tracheophyta</taxon>
        <taxon>Spermatophyta</taxon>
        <taxon>Magnoliopsida</taxon>
        <taxon>Liliopsida</taxon>
        <taxon>Poales</taxon>
        <taxon>Poaceae</taxon>
        <taxon>PACMAD clade</taxon>
        <taxon>Arundinoideae</taxon>
        <taxon>Arundineae</taxon>
        <taxon>Arundo</taxon>
    </lineage>
</organism>
<keyword evidence="1" id="KW-0812">Transmembrane</keyword>
<evidence type="ECO:0000313" key="2">
    <source>
        <dbReference type="EMBL" id="JAD79540.1"/>
    </source>
</evidence>
<keyword evidence="1" id="KW-1133">Transmembrane helix</keyword>
<feature type="transmembrane region" description="Helical" evidence="1">
    <location>
        <begin position="20"/>
        <end position="38"/>
    </location>
</feature>